<evidence type="ECO:0000313" key="2">
    <source>
        <dbReference type="EMBL" id="TQL97333.1"/>
    </source>
</evidence>
<dbReference type="Proteomes" id="UP000316096">
    <property type="component" value="Unassembled WGS sequence"/>
</dbReference>
<evidence type="ECO:0000256" key="1">
    <source>
        <dbReference type="SAM" id="Phobius"/>
    </source>
</evidence>
<reference evidence="2 3" key="1">
    <citation type="submission" date="2019-06" db="EMBL/GenBank/DDBJ databases">
        <title>Sequencing the genomes of 1000 actinobacteria strains.</title>
        <authorList>
            <person name="Klenk H.-P."/>
        </authorList>
    </citation>
    <scope>NUCLEOTIDE SEQUENCE [LARGE SCALE GENOMIC DNA]</scope>
    <source>
        <strain evidence="2 3">DSM 102200</strain>
    </source>
</reference>
<evidence type="ECO:0000313" key="3">
    <source>
        <dbReference type="Proteomes" id="UP000316096"/>
    </source>
</evidence>
<accession>A0A543CJR3</accession>
<sequence>MAPRIEQRQQALVSHRTNFWGRPSAASTASWRYRAQPRVVKRPDDGQPAFQRSVRCKVCKKSLTYSVHSAQAARARQKRWRTITYVSLAIFVVGLLGFILLLVLGGGPVLTGIAIAASAGGFVAVTCIGQVAAEETGVTGHFNSWPVISKHAVALDRPGVAELVCPRCGHAEEFGRPSVYRDGHPQTPYEVAKARLEAHDCRTP</sequence>
<comment type="caution">
    <text evidence="2">The sequence shown here is derived from an EMBL/GenBank/DDBJ whole genome shotgun (WGS) entry which is preliminary data.</text>
</comment>
<dbReference type="AlphaFoldDB" id="A0A543CJR3"/>
<keyword evidence="1" id="KW-0812">Transmembrane</keyword>
<keyword evidence="1" id="KW-0472">Membrane</keyword>
<dbReference type="RefSeq" id="WP_141956077.1">
    <property type="nucleotide sequence ID" value="NZ_VFOZ01000001.1"/>
</dbReference>
<keyword evidence="1" id="KW-1133">Transmembrane helix</keyword>
<proteinExistence type="predicted"/>
<name>A0A543CJR3_9ACTN</name>
<gene>
    <name evidence="2" type="ORF">FB559_2912</name>
</gene>
<feature type="transmembrane region" description="Helical" evidence="1">
    <location>
        <begin position="110"/>
        <end position="133"/>
    </location>
</feature>
<dbReference type="EMBL" id="VFOZ01000001">
    <property type="protein sequence ID" value="TQL97333.1"/>
    <property type="molecule type" value="Genomic_DNA"/>
</dbReference>
<organism evidence="2 3">
    <name type="scientific">Actinoallomurus bryophytorum</name>
    <dbReference type="NCBI Taxonomy" id="1490222"/>
    <lineage>
        <taxon>Bacteria</taxon>
        <taxon>Bacillati</taxon>
        <taxon>Actinomycetota</taxon>
        <taxon>Actinomycetes</taxon>
        <taxon>Streptosporangiales</taxon>
        <taxon>Thermomonosporaceae</taxon>
        <taxon>Actinoallomurus</taxon>
    </lineage>
</organism>
<feature type="transmembrane region" description="Helical" evidence="1">
    <location>
        <begin position="83"/>
        <end position="104"/>
    </location>
</feature>
<keyword evidence="3" id="KW-1185">Reference proteome</keyword>
<dbReference type="OrthoDB" id="3480667at2"/>
<protein>
    <submittedName>
        <fullName evidence="2">Uncharacterized protein</fullName>
    </submittedName>
</protein>